<evidence type="ECO:0000256" key="6">
    <source>
        <dbReference type="RuleBase" id="RU361192"/>
    </source>
</evidence>
<dbReference type="Proteomes" id="UP000604475">
    <property type="component" value="Unassembled WGS sequence"/>
</dbReference>
<organism evidence="7 8">
    <name type="scientific">Frankia nepalensis</name>
    <dbReference type="NCBI Taxonomy" id="1836974"/>
    <lineage>
        <taxon>Bacteria</taxon>
        <taxon>Bacillati</taxon>
        <taxon>Actinomycetota</taxon>
        <taxon>Actinomycetes</taxon>
        <taxon>Frankiales</taxon>
        <taxon>Frankiaceae</taxon>
        <taxon>Frankia</taxon>
    </lineage>
</organism>
<keyword evidence="4 6" id="KW-0378">Hydrolase</keyword>
<dbReference type="Gene3D" id="3.20.20.80">
    <property type="entry name" value="Glycosidases"/>
    <property type="match status" value="1"/>
</dbReference>
<accession>A0A937RGA5</accession>
<dbReference type="EC" id="3.2.1.89" evidence="3 6"/>
<protein>
    <recommendedName>
        <fullName evidence="3 6">Arabinogalactan endo-beta-1,4-galactanase</fullName>
        <ecNumber evidence="3 6">3.2.1.89</ecNumber>
    </recommendedName>
</protein>
<dbReference type="RefSeq" id="WP_203006316.1">
    <property type="nucleotide sequence ID" value="NZ_JADWYU010000329.1"/>
</dbReference>
<dbReference type="GO" id="GO:0045490">
    <property type="term" value="P:pectin catabolic process"/>
    <property type="evidence" value="ECO:0007669"/>
    <property type="project" value="TreeGrafter"/>
</dbReference>
<comment type="catalytic activity">
    <reaction evidence="1 6">
        <text>The enzyme specifically hydrolyzes (1-&gt;4)-beta-D-galactosidic linkages in type I arabinogalactans.</text>
        <dbReference type="EC" id="3.2.1.89"/>
    </reaction>
</comment>
<dbReference type="Pfam" id="PF07745">
    <property type="entry name" value="Glyco_hydro_53"/>
    <property type="match status" value="1"/>
</dbReference>
<evidence type="ECO:0000256" key="1">
    <source>
        <dbReference type="ARBA" id="ARBA00001695"/>
    </source>
</evidence>
<gene>
    <name evidence="7" type="ORF">I7412_01305</name>
</gene>
<dbReference type="SUPFAM" id="SSF51445">
    <property type="entry name" value="(Trans)glycosidases"/>
    <property type="match status" value="1"/>
</dbReference>
<dbReference type="AlphaFoldDB" id="A0A937RGA5"/>
<dbReference type="InterPro" id="IPR017853">
    <property type="entry name" value="GH"/>
</dbReference>
<name>A0A937RGA5_9ACTN</name>
<reference evidence="7" key="1">
    <citation type="submission" date="2020-12" db="EMBL/GenBank/DDBJ databases">
        <title>Genomic characterization of non-nitrogen-fixing Frankia strains.</title>
        <authorList>
            <person name="Carlos-Shanley C."/>
            <person name="Guerra T."/>
            <person name="Hahn D."/>
        </authorList>
    </citation>
    <scope>NUCLEOTIDE SEQUENCE</scope>
    <source>
        <strain evidence="7">CN6</strain>
    </source>
</reference>
<evidence type="ECO:0000256" key="2">
    <source>
        <dbReference type="ARBA" id="ARBA00010687"/>
    </source>
</evidence>
<keyword evidence="6" id="KW-0732">Signal</keyword>
<evidence type="ECO:0000256" key="3">
    <source>
        <dbReference type="ARBA" id="ARBA00012556"/>
    </source>
</evidence>
<dbReference type="GO" id="GO:0015926">
    <property type="term" value="F:glucosidase activity"/>
    <property type="evidence" value="ECO:0007669"/>
    <property type="project" value="InterPro"/>
</dbReference>
<comment type="caution">
    <text evidence="7">The sequence shown here is derived from an EMBL/GenBank/DDBJ whole genome shotgun (WGS) entry which is preliminary data.</text>
</comment>
<feature type="chain" id="PRO_5039754021" description="Arabinogalactan endo-beta-1,4-galactanase" evidence="6">
    <location>
        <begin position="23"/>
        <end position="391"/>
    </location>
</feature>
<keyword evidence="5 6" id="KW-0326">Glycosidase</keyword>
<dbReference type="InterPro" id="IPR011683">
    <property type="entry name" value="Glyco_hydro_53"/>
</dbReference>
<feature type="signal peptide" evidence="6">
    <location>
        <begin position="1"/>
        <end position="22"/>
    </location>
</feature>
<dbReference type="PANTHER" id="PTHR34983">
    <property type="entry name" value="ARABINOGALACTAN ENDO-BETA-1,4-GALACTANASE A"/>
    <property type="match status" value="1"/>
</dbReference>
<dbReference type="PROSITE" id="PS51257">
    <property type="entry name" value="PROKAR_LIPOPROTEIN"/>
    <property type="match status" value="1"/>
</dbReference>
<evidence type="ECO:0000256" key="4">
    <source>
        <dbReference type="ARBA" id="ARBA00022801"/>
    </source>
</evidence>
<comment type="similarity">
    <text evidence="2 6">Belongs to the glycosyl hydrolase 53 family.</text>
</comment>
<proteinExistence type="inferred from homology"/>
<dbReference type="PANTHER" id="PTHR34983:SF1">
    <property type="entry name" value="ARABINOGALACTAN ENDO-BETA-1,4-GALACTANASE A"/>
    <property type="match status" value="1"/>
</dbReference>
<evidence type="ECO:0000313" key="8">
    <source>
        <dbReference type="Proteomes" id="UP000604475"/>
    </source>
</evidence>
<sequence length="391" mass="41574">MRARRRRSVLVLMLMVAFALLAGTFVASCGHGPAAPAGRGEPGVLSVRGVDLSTALLAEAAGIRYSAGGAAEPIERILADVGANYVRLRLWVNPPAGYGDEASALALARRAAAAGMKIFLDFHYSDTWADPKHQTTPAAWRGDDLEALATRVRDYTRRVVADFARQGTPADLVQVGNEISNGMLWPLGRLTDGQPGGWPGFLALVRAGVDGARDGGPAGHRPRIALHSDRVGDPAGSHTFFDRLTAAGIPFDVIALSYYPFWHGPLDALRATMDDLARRYRGDVLVAETGYPWTMAGGDPVLGVADPDRLPEASRFPPTPEGQRAYFGALREVIRQVPDGRGLGFVAWEPGWLAGVGWEPGATAPFTNLTLFDHEGGLLPAARAAFAPPGS</sequence>
<dbReference type="GO" id="GO:0031218">
    <property type="term" value="F:arabinogalactan endo-1,4-beta-galactosidase activity"/>
    <property type="evidence" value="ECO:0007669"/>
    <property type="project" value="UniProtKB-EC"/>
</dbReference>
<evidence type="ECO:0000313" key="7">
    <source>
        <dbReference type="EMBL" id="MBL7625838.1"/>
    </source>
</evidence>
<keyword evidence="8" id="KW-1185">Reference proteome</keyword>
<evidence type="ECO:0000256" key="5">
    <source>
        <dbReference type="ARBA" id="ARBA00023295"/>
    </source>
</evidence>
<dbReference type="EMBL" id="JAEACQ010000086">
    <property type="protein sequence ID" value="MBL7625838.1"/>
    <property type="molecule type" value="Genomic_DNA"/>
</dbReference>